<dbReference type="NCBIfam" id="TIGR01499">
    <property type="entry name" value="folC"/>
    <property type="match status" value="1"/>
</dbReference>
<dbReference type="PANTHER" id="PTHR11136:SF5">
    <property type="entry name" value="FOLYLPOLYGLUTAMATE SYNTHASE, MITOCHONDRIAL"/>
    <property type="match status" value="1"/>
</dbReference>
<dbReference type="Gene3D" id="3.40.1190.10">
    <property type="entry name" value="Mur-like, catalytic domain"/>
    <property type="match status" value="1"/>
</dbReference>
<dbReference type="InterPro" id="IPR011009">
    <property type="entry name" value="Kinase-like_dom_sf"/>
</dbReference>
<evidence type="ECO:0000256" key="9">
    <source>
        <dbReference type="ARBA" id="ARBA00022563"/>
    </source>
</evidence>
<keyword evidence="17" id="KW-0805">Transcription regulation</keyword>
<dbReference type="SUPFAM" id="SSF53244">
    <property type="entry name" value="MurD-like peptide ligases, peptide-binding domain"/>
    <property type="match status" value="1"/>
</dbReference>
<dbReference type="GO" id="GO:0005524">
    <property type="term" value="F:ATP binding"/>
    <property type="evidence" value="ECO:0007669"/>
    <property type="project" value="UniProtKB-UniRule"/>
</dbReference>
<evidence type="ECO:0000256" key="2">
    <source>
        <dbReference type="ARBA" id="ARBA00005150"/>
    </source>
</evidence>
<dbReference type="PROSITE" id="PS50011">
    <property type="entry name" value="PROTEIN_KINASE_DOM"/>
    <property type="match status" value="1"/>
</dbReference>
<comment type="similarity">
    <text evidence="3">Belongs to the protein kinase superfamily. CMGC Ser/Thr protein kinase family. CDC2/CDKX subfamily.</text>
</comment>
<evidence type="ECO:0000256" key="14">
    <source>
        <dbReference type="ARBA" id="ARBA00022777"/>
    </source>
</evidence>
<evidence type="ECO:0000256" key="21">
    <source>
        <dbReference type="ARBA" id="ARBA00030876"/>
    </source>
</evidence>
<comment type="similarity">
    <text evidence="4">Belongs to the folylpolyglutamate synthase family.</text>
</comment>
<keyword evidence="13 23" id="KW-0547">Nucleotide-binding</keyword>
<evidence type="ECO:0000256" key="17">
    <source>
        <dbReference type="ARBA" id="ARBA00023015"/>
    </source>
</evidence>
<feature type="binding site" evidence="23">
    <location>
        <position position="636"/>
    </location>
    <ligand>
        <name>ATP</name>
        <dbReference type="ChEBI" id="CHEBI:30616"/>
    </ligand>
</feature>
<dbReference type="InterPro" id="IPR018109">
    <property type="entry name" value="Folylpolyglutamate_synth_CS"/>
</dbReference>
<dbReference type="AlphaFoldDB" id="A0A6A4T6Q1"/>
<evidence type="ECO:0000256" key="3">
    <source>
        <dbReference type="ARBA" id="ARBA00006485"/>
    </source>
</evidence>
<dbReference type="InterPro" id="IPR036615">
    <property type="entry name" value="Mur_ligase_C_dom_sf"/>
</dbReference>
<dbReference type="PANTHER" id="PTHR11136">
    <property type="entry name" value="FOLYLPOLYGLUTAMATE SYNTHASE-RELATED"/>
    <property type="match status" value="1"/>
</dbReference>
<keyword evidence="9" id="KW-0554">One-carbon metabolism</keyword>
<gene>
    <name evidence="26" type="ORF">F2P81_009285</name>
</gene>
<keyword evidence="10" id="KW-0436">Ligase</keyword>
<evidence type="ECO:0000256" key="1">
    <source>
        <dbReference type="ARBA" id="ARBA00004123"/>
    </source>
</evidence>
<evidence type="ECO:0000256" key="18">
    <source>
        <dbReference type="ARBA" id="ARBA00023163"/>
    </source>
</evidence>
<protein>
    <recommendedName>
        <fullName evidence="21">Folylpoly-gamma-glutamate synthetase</fullName>
        <ecNumber evidence="6">2.7.11.22</ecNumber>
        <ecNumber evidence="5">2.7.11.23</ecNumber>
        <ecNumber evidence="7">6.3.2.17</ecNumber>
    </recommendedName>
    <alternativeName>
        <fullName evidence="20">Tetrahydrofolylpolyglutamate synthase</fullName>
    </alternativeName>
</protein>
<keyword evidence="18" id="KW-0804">Transcription</keyword>
<evidence type="ECO:0000256" key="16">
    <source>
        <dbReference type="ARBA" id="ARBA00022842"/>
    </source>
</evidence>
<feature type="domain" description="Protein kinase" evidence="25">
    <location>
        <begin position="607"/>
        <end position="904"/>
    </location>
</feature>
<evidence type="ECO:0000256" key="20">
    <source>
        <dbReference type="ARBA" id="ARBA00030592"/>
    </source>
</evidence>
<dbReference type="InterPro" id="IPR017441">
    <property type="entry name" value="Protein_kinase_ATP_BS"/>
</dbReference>
<comment type="caution">
    <text evidence="26">The sequence shown here is derived from an EMBL/GenBank/DDBJ whole genome shotgun (WGS) entry which is preliminary data.</text>
</comment>
<dbReference type="InterPro" id="IPR000719">
    <property type="entry name" value="Prot_kinase_dom"/>
</dbReference>
<evidence type="ECO:0000256" key="6">
    <source>
        <dbReference type="ARBA" id="ARBA00012425"/>
    </source>
</evidence>
<dbReference type="GO" id="GO:0005634">
    <property type="term" value="C:nucleus"/>
    <property type="evidence" value="ECO:0007669"/>
    <property type="project" value="UniProtKB-SubCell"/>
</dbReference>
<dbReference type="GO" id="GO:0006730">
    <property type="term" value="P:one-carbon metabolic process"/>
    <property type="evidence" value="ECO:0007669"/>
    <property type="project" value="UniProtKB-KW"/>
</dbReference>
<proteinExistence type="inferred from homology"/>
<keyword evidence="14" id="KW-0418">Kinase</keyword>
<organism evidence="26 27">
    <name type="scientific">Scophthalmus maximus</name>
    <name type="common">Turbot</name>
    <name type="synonym">Psetta maxima</name>
    <dbReference type="NCBI Taxonomy" id="52904"/>
    <lineage>
        <taxon>Eukaryota</taxon>
        <taxon>Metazoa</taxon>
        <taxon>Chordata</taxon>
        <taxon>Craniata</taxon>
        <taxon>Vertebrata</taxon>
        <taxon>Euteleostomi</taxon>
        <taxon>Actinopterygii</taxon>
        <taxon>Neopterygii</taxon>
        <taxon>Teleostei</taxon>
        <taxon>Neoteleostei</taxon>
        <taxon>Acanthomorphata</taxon>
        <taxon>Carangaria</taxon>
        <taxon>Pleuronectiformes</taxon>
        <taxon>Pleuronectoidei</taxon>
        <taxon>Scophthalmidae</taxon>
        <taxon>Scophthalmus</taxon>
    </lineage>
</organism>
<evidence type="ECO:0000313" key="27">
    <source>
        <dbReference type="Proteomes" id="UP000438429"/>
    </source>
</evidence>
<dbReference type="Proteomes" id="UP000438429">
    <property type="component" value="Unassembled WGS sequence"/>
</dbReference>
<name>A0A6A4T6Q1_SCOMX</name>
<comment type="pathway">
    <text evidence="2">Cofactor biosynthesis; tetrahydrofolylpolyglutamate biosynthesis.</text>
</comment>
<keyword evidence="8" id="KW-0723">Serine/threonine-protein kinase</keyword>
<dbReference type="FunFam" id="3.40.1190.10:FF:000005">
    <property type="entry name" value="Folylpolyglutamate synthase"/>
    <property type="match status" value="1"/>
</dbReference>
<dbReference type="InterPro" id="IPR001645">
    <property type="entry name" value="Folylpolyglutamate_synth"/>
</dbReference>
<evidence type="ECO:0000256" key="23">
    <source>
        <dbReference type="PROSITE-ProRule" id="PRU10141"/>
    </source>
</evidence>
<keyword evidence="16" id="KW-0460">Magnesium</keyword>
<keyword evidence="15 23" id="KW-0067">ATP-binding</keyword>
<dbReference type="Gene3D" id="3.90.190.20">
    <property type="entry name" value="Mur ligase, C-terminal domain"/>
    <property type="match status" value="1"/>
</dbReference>
<dbReference type="PROSITE" id="PS00107">
    <property type="entry name" value="PROTEIN_KINASE_ATP"/>
    <property type="match status" value="1"/>
</dbReference>
<accession>A0A6A4T6Q1</accession>
<keyword evidence="19" id="KW-0539">Nucleus</keyword>
<evidence type="ECO:0000313" key="26">
    <source>
        <dbReference type="EMBL" id="KAF0038801.1"/>
    </source>
</evidence>
<evidence type="ECO:0000256" key="7">
    <source>
        <dbReference type="ARBA" id="ARBA00013025"/>
    </source>
</evidence>
<dbReference type="GO" id="GO:0005739">
    <property type="term" value="C:mitochondrion"/>
    <property type="evidence" value="ECO:0007669"/>
    <property type="project" value="TreeGrafter"/>
</dbReference>
<keyword evidence="11" id="KW-0808">Transferase</keyword>
<evidence type="ECO:0000259" key="25">
    <source>
        <dbReference type="PROSITE" id="PS50011"/>
    </source>
</evidence>
<dbReference type="PROSITE" id="PS00108">
    <property type="entry name" value="PROTEIN_KINASE_ST"/>
    <property type="match status" value="1"/>
</dbReference>
<dbReference type="EC" id="6.3.2.17" evidence="7"/>
<dbReference type="GO" id="GO:0046872">
    <property type="term" value="F:metal ion binding"/>
    <property type="evidence" value="ECO:0007669"/>
    <property type="project" value="UniProtKB-KW"/>
</dbReference>
<dbReference type="SUPFAM" id="SSF56112">
    <property type="entry name" value="Protein kinase-like (PK-like)"/>
    <property type="match status" value="1"/>
</dbReference>
<dbReference type="GO" id="GO:0005829">
    <property type="term" value="C:cytosol"/>
    <property type="evidence" value="ECO:0007669"/>
    <property type="project" value="TreeGrafter"/>
</dbReference>
<dbReference type="PROSITE" id="PS01012">
    <property type="entry name" value="FOLYLPOLYGLU_SYNT_2"/>
    <property type="match status" value="1"/>
</dbReference>
<dbReference type="FunFam" id="3.90.190.20:FF:000020">
    <property type="entry name" value="Folylpolyglutamate synthase"/>
    <property type="match status" value="1"/>
</dbReference>
<dbReference type="GO" id="GO:0008353">
    <property type="term" value="F:RNA polymerase II CTD heptapeptide repeat kinase activity"/>
    <property type="evidence" value="ECO:0007669"/>
    <property type="project" value="UniProtKB-EC"/>
</dbReference>
<sequence length="960" mass="107946">MMVSVSRVLRCGSMFAARLRNQEWTGPSAGHYSTETAPQMPGMEYQDAICTLNTLQTNASALEQVRRERGHPHLQLQAMRGFLERAGLTVEELDHLNIIHVTGTKGKGSTCAFTEQILRSYGFRTGFYSSPHLVQVRERIRINGKPIGKELFTKYFWQVYGRLDETKDAHGGMMPAYFRFLTILAFHVFLKEKVDVAVVEVGIGGAYDCTNIIRRPWVCGISSLGIDHTQILGDTIEKIAWQKGGIFKPGVPAFTVKQPEHALAVLKDRATVVRCPLRVCPELEDYQTDCGPLHLGLAGLHQHSNASLALQLSHTWLQSRCLPDKRFPSANADNTVALLQGTPFKPSPIMVKGLADTEWPGRNQTLKHGAVTYFLDGAHTLRSMQACVNWFRETAAQHESRASGPVARVLLFNATGERDSAAMLKLLVPCHFDFAVFCPNITEAVTSCNADQQNFNVSVEHMLTRCLDNERSWRLHHSSGPQLLIEDALPLGPEKKADPLVFPCILSALQWITQGRDSVLADGAKTVFTVKPSVMAKAAPLCDAVEIHVLITGSLHLKKKAAQHGSEMQRERTANAAGAEKPDREAAIMSKYYDGVEFPFCDEFSKYEKLAKIGQGTFGEVFKAKHRQTGKKVALKKVLMENEKEGFPITALREIKILQLLKHENVVNLIEICRTKATQFNRYKGSIYLVFDFCEHDLAGLLSNANVKFTLAEIKKVMQMLLNGLYYIHRNKILHRDMKAANVLITRDGVLKLADFGLARAFSLAKNSQGNRYTNRVVTLWYRPPELLLGERDYGPPIDLWGAGCIMAEMWTRSPIMQGNTEQHQLTLISQLCGSITAEVWPSVDKKYELYQKMELPKGQKRKVKDRLKAYVKDPYALDLIDKLLVLDPAQRTDSDDALNHDFFWSDPMPSDLKNMLSTHNTSMFEYLAPPRRRGHMPQQQPNQNRNPATTSQTEFDRVF</sequence>
<evidence type="ECO:0000256" key="19">
    <source>
        <dbReference type="ARBA" id="ARBA00023242"/>
    </source>
</evidence>
<evidence type="ECO:0000256" key="15">
    <source>
        <dbReference type="ARBA" id="ARBA00022840"/>
    </source>
</evidence>
<dbReference type="EC" id="2.7.11.22" evidence="6"/>
<dbReference type="Gene3D" id="1.10.510.10">
    <property type="entry name" value="Transferase(Phosphotransferase) domain 1"/>
    <property type="match status" value="1"/>
</dbReference>
<dbReference type="FunFam" id="3.30.200.20:FF:000227">
    <property type="entry name" value="Cyclin-dependent kinase 9"/>
    <property type="match status" value="1"/>
</dbReference>
<dbReference type="PROSITE" id="PS01011">
    <property type="entry name" value="FOLYLPOLYGLU_SYNT_1"/>
    <property type="match status" value="1"/>
</dbReference>
<evidence type="ECO:0000256" key="5">
    <source>
        <dbReference type="ARBA" id="ARBA00012409"/>
    </source>
</evidence>
<dbReference type="GO" id="GO:0004326">
    <property type="term" value="F:tetrahydrofolylpolyglutamate synthase activity"/>
    <property type="evidence" value="ECO:0007669"/>
    <property type="project" value="UniProtKB-EC"/>
</dbReference>
<evidence type="ECO:0000256" key="8">
    <source>
        <dbReference type="ARBA" id="ARBA00022527"/>
    </source>
</evidence>
<feature type="compositionally biased region" description="Low complexity" evidence="24">
    <location>
        <begin position="938"/>
        <end position="948"/>
    </location>
</feature>
<dbReference type="EMBL" id="VEVO01000008">
    <property type="protein sequence ID" value="KAF0038801.1"/>
    <property type="molecule type" value="Genomic_DNA"/>
</dbReference>
<evidence type="ECO:0000256" key="13">
    <source>
        <dbReference type="ARBA" id="ARBA00022741"/>
    </source>
</evidence>
<evidence type="ECO:0000256" key="12">
    <source>
        <dbReference type="ARBA" id="ARBA00022723"/>
    </source>
</evidence>
<reference evidence="26 27" key="1">
    <citation type="submission" date="2019-06" db="EMBL/GenBank/DDBJ databases">
        <title>Draft genomes of female and male turbot (Scophthalmus maximus).</title>
        <authorList>
            <person name="Xu H."/>
            <person name="Xu X.-W."/>
            <person name="Shao C."/>
            <person name="Chen S."/>
        </authorList>
    </citation>
    <scope>NUCLEOTIDE SEQUENCE [LARGE SCALE GENOMIC DNA]</scope>
    <source>
        <strain evidence="26">Ysfricsl-2016a</strain>
        <tissue evidence="26">Blood</tissue>
    </source>
</reference>
<comment type="catalytic activity">
    <reaction evidence="22">
        <text>(6S)-5,6,7,8-tetrahydrofolyl-(gamma-L-Glu)(n) + L-glutamate + ATP = (6S)-5,6,7,8-tetrahydrofolyl-(gamma-L-Glu)(n+1) + ADP + phosphate + H(+)</text>
        <dbReference type="Rhea" id="RHEA:10580"/>
        <dbReference type="Rhea" id="RHEA-COMP:14738"/>
        <dbReference type="Rhea" id="RHEA-COMP:14740"/>
        <dbReference type="ChEBI" id="CHEBI:15378"/>
        <dbReference type="ChEBI" id="CHEBI:29985"/>
        <dbReference type="ChEBI" id="CHEBI:30616"/>
        <dbReference type="ChEBI" id="CHEBI:43474"/>
        <dbReference type="ChEBI" id="CHEBI:141005"/>
        <dbReference type="ChEBI" id="CHEBI:456216"/>
        <dbReference type="EC" id="6.3.2.17"/>
    </reaction>
</comment>
<evidence type="ECO:0000256" key="24">
    <source>
        <dbReference type="SAM" id="MobiDB-lite"/>
    </source>
</evidence>
<dbReference type="FunFam" id="1.10.510.10:FF:000203">
    <property type="entry name" value="Cyclin-dependent kinase 9"/>
    <property type="match status" value="1"/>
</dbReference>
<evidence type="ECO:0000256" key="22">
    <source>
        <dbReference type="ARBA" id="ARBA00047493"/>
    </source>
</evidence>
<dbReference type="Pfam" id="PF00069">
    <property type="entry name" value="Pkinase"/>
    <property type="match status" value="1"/>
</dbReference>
<dbReference type="GO" id="GO:0004693">
    <property type="term" value="F:cyclin-dependent protein serine/threonine kinase activity"/>
    <property type="evidence" value="ECO:0007669"/>
    <property type="project" value="UniProtKB-EC"/>
</dbReference>
<keyword evidence="12" id="KW-0479">Metal-binding</keyword>
<evidence type="ECO:0000256" key="4">
    <source>
        <dbReference type="ARBA" id="ARBA00008276"/>
    </source>
</evidence>
<dbReference type="CDD" id="cd07865">
    <property type="entry name" value="STKc_CDK9"/>
    <property type="match status" value="1"/>
</dbReference>
<dbReference type="SMART" id="SM00220">
    <property type="entry name" value="S_TKc"/>
    <property type="match status" value="1"/>
</dbReference>
<dbReference type="InterPro" id="IPR036565">
    <property type="entry name" value="Mur-like_cat_sf"/>
</dbReference>
<dbReference type="Gene3D" id="3.30.200.20">
    <property type="entry name" value="Phosphorylase Kinase, domain 1"/>
    <property type="match status" value="1"/>
</dbReference>
<comment type="subcellular location">
    <subcellularLocation>
        <location evidence="1">Nucleus</location>
    </subcellularLocation>
</comment>
<dbReference type="SUPFAM" id="SSF53623">
    <property type="entry name" value="MurD-like peptide ligases, catalytic domain"/>
    <property type="match status" value="1"/>
</dbReference>
<evidence type="ECO:0000256" key="11">
    <source>
        <dbReference type="ARBA" id="ARBA00022679"/>
    </source>
</evidence>
<dbReference type="EC" id="2.7.11.23" evidence="5"/>
<feature type="region of interest" description="Disordered" evidence="24">
    <location>
        <begin position="932"/>
        <end position="960"/>
    </location>
</feature>
<evidence type="ECO:0000256" key="10">
    <source>
        <dbReference type="ARBA" id="ARBA00022598"/>
    </source>
</evidence>
<dbReference type="InterPro" id="IPR008271">
    <property type="entry name" value="Ser/Thr_kinase_AS"/>
</dbReference>